<feature type="domain" description="DNA mismatch repair protein MutS core" evidence="2">
    <location>
        <begin position="4"/>
        <end position="124"/>
    </location>
</feature>
<dbReference type="SUPFAM" id="SSF48334">
    <property type="entry name" value="DNA repair protein MutS, domain III"/>
    <property type="match status" value="1"/>
</dbReference>
<evidence type="ECO:0000259" key="2">
    <source>
        <dbReference type="Pfam" id="PF05192"/>
    </source>
</evidence>
<dbReference type="Gene3D" id="1.10.1420.10">
    <property type="match status" value="1"/>
</dbReference>
<dbReference type="PANTHER" id="PTHR11361:SF20">
    <property type="entry name" value="MUTS PROTEIN HOMOLOG 5"/>
    <property type="match status" value="1"/>
</dbReference>
<dbReference type="InterPro" id="IPR007696">
    <property type="entry name" value="DNA_mismatch_repair_MutS_core"/>
</dbReference>
<dbReference type="InterPro" id="IPR045076">
    <property type="entry name" value="MutS"/>
</dbReference>
<comment type="similarity">
    <text evidence="1">Belongs to the DNA mismatch repair MutS family.</text>
</comment>
<dbReference type="GO" id="GO:0140664">
    <property type="term" value="F:ATP-dependent DNA damage sensor activity"/>
    <property type="evidence" value="ECO:0007669"/>
    <property type="project" value="InterPro"/>
</dbReference>
<dbReference type="InterPro" id="IPR036187">
    <property type="entry name" value="DNA_mismatch_repair_MutS_sf"/>
</dbReference>
<dbReference type="EMBL" id="FZQP02002159">
    <property type="protein sequence ID" value="VVC94920.1"/>
    <property type="molecule type" value="Genomic_DNA"/>
</dbReference>
<keyword evidence="4" id="KW-1185">Reference proteome</keyword>
<dbReference type="Pfam" id="PF05192">
    <property type="entry name" value="MutS_III"/>
    <property type="match status" value="1"/>
</dbReference>
<dbReference type="GO" id="GO:0006298">
    <property type="term" value="P:mismatch repair"/>
    <property type="evidence" value="ECO:0007669"/>
    <property type="project" value="InterPro"/>
</dbReference>
<evidence type="ECO:0000256" key="1">
    <source>
        <dbReference type="ARBA" id="ARBA00006271"/>
    </source>
</evidence>
<evidence type="ECO:0000313" key="3">
    <source>
        <dbReference type="EMBL" id="VVC94920.1"/>
    </source>
</evidence>
<organism evidence="3 4">
    <name type="scientific">Leptidea sinapis</name>
    <dbReference type="NCBI Taxonomy" id="189913"/>
    <lineage>
        <taxon>Eukaryota</taxon>
        <taxon>Metazoa</taxon>
        <taxon>Ecdysozoa</taxon>
        <taxon>Arthropoda</taxon>
        <taxon>Hexapoda</taxon>
        <taxon>Insecta</taxon>
        <taxon>Pterygota</taxon>
        <taxon>Neoptera</taxon>
        <taxon>Endopterygota</taxon>
        <taxon>Lepidoptera</taxon>
        <taxon>Glossata</taxon>
        <taxon>Ditrysia</taxon>
        <taxon>Papilionoidea</taxon>
        <taxon>Pieridae</taxon>
        <taxon>Dismorphiinae</taxon>
        <taxon>Leptidea</taxon>
    </lineage>
</organism>
<dbReference type="AlphaFoldDB" id="A0A5E4QCC8"/>
<dbReference type="PANTHER" id="PTHR11361">
    <property type="entry name" value="DNA MISMATCH REPAIR PROTEIN MUTS FAMILY MEMBER"/>
    <property type="match status" value="1"/>
</dbReference>
<name>A0A5E4QCC8_9NEOP</name>
<dbReference type="GO" id="GO:0030983">
    <property type="term" value="F:mismatched DNA binding"/>
    <property type="evidence" value="ECO:0007669"/>
    <property type="project" value="InterPro"/>
</dbReference>
<accession>A0A5E4QCC8</accession>
<dbReference type="GO" id="GO:0005634">
    <property type="term" value="C:nucleus"/>
    <property type="evidence" value="ECO:0007669"/>
    <property type="project" value="TreeGrafter"/>
</dbReference>
<sequence length="140" mass="16017">MSDTYRGLQIFNTQAHPSGFKRGVQGSNKEGLSLFHLFSKCYSKVGQARLRLLLRHPTTDIGTLRQRQDVIEFFMKPQSDSIMRNICSSLRYIKNVNGILAKIKALSAKAFVWKSLYNTLYNAVVISEIYGALHEQNNRF</sequence>
<dbReference type="Proteomes" id="UP000324832">
    <property type="component" value="Unassembled WGS sequence"/>
</dbReference>
<protein>
    <recommendedName>
        <fullName evidence="2">DNA mismatch repair protein MutS core domain-containing protein</fullName>
    </recommendedName>
</protein>
<gene>
    <name evidence="3" type="ORF">LSINAPIS_LOCUS6755</name>
</gene>
<proteinExistence type="inferred from homology"/>
<dbReference type="GO" id="GO:0051026">
    <property type="term" value="P:chiasma assembly"/>
    <property type="evidence" value="ECO:0007669"/>
    <property type="project" value="TreeGrafter"/>
</dbReference>
<reference evidence="3 4" key="1">
    <citation type="submission" date="2017-07" db="EMBL/GenBank/DDBJ databases">
        <authorList>
            <person name="Talla V."/>
            <person name="Backstrom N."/>
        </authorList>
    </citation>
    <scope>NUCLEOTIDE SEQUENCE [LARGE SCALE GENOMIC DNA]</scope>
</reference>
<dbReference type="GO" id="GO:0005524">
    <property type="term" value="F:ATP binding"/>
    <property type="evidence" value="ECO:0007669"/>
    <property type="project" value="InterPro"/>
</dbReference>
<evidence type="ECO:0000313" key="4">
    <source>
        <dbReference type="Proteomes" id="UP000324832"/>
    </source>
</evidence>